<evidence type="ECO:0000313" key="1">
    <source>
        <dbReference type="EMBL" id="ERN42078.1"/>
    </source>
</evidence>
<dbReference type="Proteomes" id="UP000016960">
    <property type="component" value="Unassembled WGS sequence"/>
</dbReference>
<keyword evidence="2" id="KW-1185">Reference proteome</keyword>
<evidence type="ECO:0000313" key="2">
    <source>
        <dbReference type="Proteomes" id="UP000016960"/>
    </source>
</evidence>
<dbReference type="EMBL" id="ASSJ01000035">
    <property type="protein sequence ID" value="ERN42078.1"/>
    <property type="molecule type" value="Genomic_DNA"/>
</dbReference>
<organism evidence="1 2">
    <name type="scientific">Rubidibacter lacunae KORDI 51-2</name>
    <dbReference type="NCBI Taxonomy" id="582515"/>
    <lineage>
        <taxon>Bacteria</taxon>
        <taxon>Bacillati</taxon>
        <taxon>Cyanobacteriota</taxon>
        <taxon>Cyanophyceae</taxon>
        <taxon>Oscillatoriophycideae</taxon>
        <taxon>Chroococcales</taxon>
        <taxon>Aphanothecaceae</taxon>
        <taxon>Rubidibacter</taxon>
    </lineage>
</organism>
<gene>
    <name evidence="1" type="ORF">KR51_00014190</name>
</gene>
<accession>U5DC26</accession>
<reference evidence="1 2" key="1">
    <citation type="submission" date="2013-05" db="EMBL/GenBank/DDBJ databases">
        <title>Draft genome sequence of Rubidibacter lacunae KORDI 51-2.</title>
        <authorList>
            <person name="Choi D.H."/>
            <person name="Noh J.H."/>
            <person name="Kwon K.-K."/>
            <person name="Lee J.-H."/>
            <person name="Ryu J.-Y."/>
        </authorList>
    </citation>
    <scope>NUCLEOTIDE SEQUENCE [LARGE SCALE GENOMIC DNA]</scope>
    <source>
        <strain evidence="1 2">KORDI 51-2</strain>
    </source>
</reference>
<name>U5DC26_9CHRO</name>
<proteinExistence type="predicted"/>
<comment type="caution">
    <text evidence="1">The sequence shown here is derived from an EMBL/GenBank/DDBJ whole genome shotgun (WGS) entry which is preliminary data.</text>
</comment>
<sequence>LQVQFAGLGNFLYATFVVNTNSYKESILEARRYVNNA</sequence>
<feature type="non-terminal residue" evidence="1">
    <location>
        <position position="1"/>
    </location>
</feature>
<protein>
    <submittedName>
        <fullName evidence="1">Uncharacterized protein</fullName>
    </submittedName>
</protein>
<dbReference type="InParanoid" id="U5DC26"/>
<dbReference type="AlphaFoldDB" id="U5DC26"/>